<dbReference type="PANTHER" id="PTHR40074">
    <property type="entry name" value="O-ACETYLTRANSFERASE WECH"/>
    <property type="match status" value="1"/>
</dbReference>
<organism evidence="9 10">
    <name type="scientific">Kineothrix alysoides</name>
    <dbReference type="NCBI Taxonomy" id="1469948"/>
    <lineage>
        <taxon>Bacteria</taxon>
        <taxon>Bacillati</taxon>
        <taxon>Bacillota</taxon>
        <taxon>Clostridia</taxon>
        <taxon>Lachnospirales</taxon>
        <taxon>Lachnospiraceae</taxon>
        <taxon>Kineothrix</taxon>
    </lineage>
</organism>
<feature type="transmembrane region" description="Helical" evidence="7">
    <location>
        <begin position="238"/>
        <end position="262"/>
    </location>
</feature>
<keyword evidence="4 7" id="KW-0812">Transmembrane</keyword>
<proteinExistence type="inferred from homology"/>
<keyword evidence="6 7" id="KW-0472">Membrane</keyword>
<dbReference type="Proteomes" id="UP000295718">
    <property type="component" value="Unassembled WGS sequence"/>
</dbReference>
<dbReference type="GO" id="GO:0005886">
    <property type="term" value="C:plasma membrane"/>
    <property type="evidence" value="ECO:0007669"/>
    <property type="project" value="UniProtKB-SubCell"/>
</dbReference>
<feature type="transmembrane region" description="Helical" evidence="7">
    <location>
        <begin position="157"/>
        <end position="176"/>
    </location>
</feature>
<evidence type="ECO:0000259" key="8">
    <source>
        <dbReference type="Pfam" id="PF01757"/>
    </source>
</evidence>
<dbReference type="GO" id="GO:0009246">
    <property type="term" value="P:enterobacterial common antigen biosynthetic process"/>
    <property type="evidence" value="ECO:0007669"/>
    <property type="project" value="TreeGrafter"/>
</dbReference>
<reference evidence="9 10" key="1">
    <citation type="submission" date="2019-03" db="EMBL/GenBank/DDBJ databases">
        <title>Genomic Encyclopedia of Type Strains, Phase IV (KMG-IV): sequencing the most valuable type-strain genomes for metagenomic binning, comparative biology and taxonomic classification.</title>
        <authorList>
            <person name="Goeker M."/>
        </authorList>
    </citation>
    <scope>NUCLEOTIDE SEQUENCE [LARGE SCALE GENOMIC DNA]</scope>
    <source>
        <strain evidence="9 10">DSM 100556</strain>
    </source>
</reference>
<dbReference type="OrthoDB" id="9816377at2"/>
<accession>A0A4R1R290</accession>
<dbReference type="EMBL" id="SLUO01000004">
    <property type="protein sequence ID" value="TCL59438.1"/>
    <property type="molecule type" value="Genomic_DNA"/>
</dbReference>
<feature type="transmembrane region" description="Helical" evidence="7">
    <location>
        <begin position="49"/>
        <end position="70"/>
    </location>
</feature>
<feature type="transmembrane region" description="Helical" evidence="7">
    <location>
        <begin position="124"/>
        <end position="145"/>
    </location>
</feature>
<dbReference type="AlphaFoldDB" id="A0A4R1R290"/>
<gene>
    <name evidence="9" type="ORF">EDD76_104175</name>
</gene>
<feature type="transmembrane region" description="Helical" evidence="7">
    <location>
        <begin position="274"/>
        <end position="292"/>
    </location>
</feature>
<feature type="transmembrane region" description="Helical" evidence="7">
    <location>
        <begin position="212"/>
        <end position="232"/>
    </location>
</feature>
<comment type="caution">
    <text evidence="9">The sequence shown here is derived from an EMBL/GenBank/DDBJ whole genome shotgun (WGS) entry which is preliminary data.</text>
</comment>
<dbReference type="InterPro" id="IPR002656">
    <property type="entry name" value="Acyl_transf_3_dom"/>
</dbReference>
<feature type="transmembrane region" description="Helical" evidence="7">
    <location>
        <begin position="312"/>
        <end position="334"/>
    </location>
</feature>
<dbReference type="PANTHER" id="PTHR40074:SF2">
    <property type="entry name" value="O-ACETYLTRANSFERASE WECH"/>
    <property type="match status" value="1"/>
</dbReference>
<sequence>MSNSKRQANYELLRIIAMFMVVTLHYLNHTGALLSLGESADAKKIIGTLIESFCIVAVDVYVLISGYFLVEAGFKVKRIVILICQVWFYSMLIPLIMLGSGVAGNEAGGIYVWIQYLFPIGTEHYWFATSYVILYLFTPVLNLAVKTMSKKQLQVTLVLLLVFFCGFKSISPVQFVTDRFGYDFGWFLCVYLIAAYIRLYGLRAFSTGRRAWITYAGCAFAIFAIVCGFYYINGKTGAFAYYFTVPFHYNYLLCLAGAVALFYAFRYVRIPEKAAGIICAVSPLTFGVYLFHEHIDIRSIWIGWLDEFIGPVSEAGIGGFFVHLLLSVFLVYLVGSSIDAIRRIIFAYIGRNLEKTRPAAWLKKIDSSFSTFEISVR</sequence>
<comment type="similarity">
    <text evidence="2">Belongs to the acyltransferase 3 family.</text>
</comment>
<keyword evidence="3" id="KW-1003">Cell membrane</keyword>
<evidence type="ECO:0000256" key="6">
    <source>
        <dbReference type="ARBA" id="ARBA00023136"/>
    </source>
</evidence>
<feature type="transmembrane region" description="Helical" evidence="7">
    <location>
        <begin position="79"/>
        <end position="104"/>
    </location>
</feature>
<comment type="subcellular location">
    <subcellularLocation>
        <location evidence="1">Cell membrane</location>
        <topology evidence="1">Multi-pass membrane protein</topology>
    </subcellularLocation>
</comment>
<protein>
    <submittedName>
        <fullName evidence="9">Surface polysaccharide O-acyltransferase-like enzyme</fullName>
    </submittedName>
</protein>
<evidence type="ECO:0000256" key="3">
    <source>
        <dbReference type="ARBA" id="ARBA00022475"/>
    </source>
</evidence>
<dbReference type="GO" id="GO:0016413">
    <property type="term" value="F:O-acetyltransferase activity"/>
    <property type="evidence" value="ECO:0007669"/>
    <property type="project" value="TreeGrafter"/>
</dbReference>
<keyword evidence="10" id="KW-1185">Reference proteome</keyword>
<feature type="transmembrane region" description="Helical" evidence="7">
    <location>
        <begin position="12"/>
        <end position="29"/>
    </location>
</feature>
<keyword evidence="5 7" id="KW-1133">Transmembrane helix</keyword>
<keyword evidence="9" id="KW-0012">Acyltransferase</keyword>
<evidence type="ECO:0000313" key="9">
    <source>
        <dbReference type="EMBL" id="TCL59438.1"/>
    </source>
</evidence>
<evidence type="ECO:0000313" key="10">
    <source>
        <dbReference type="Proteomes" id="UP000295718"/>
    </source>
</evidence>
<evidence type="ECO:0000256" key="4">
    <source>
        <dbReference type="ARBA" id="ARBA00022692"/>
    </source>
</evidence>
<keyword evidence="9" id="KW-0808">Transferase</keyword>
<evidence type="ECO:0000256" key="2">
    <source>
        <dbReference type="ARBA" id="ARBA00007400"/>
    </source>
</evidence>
<feature type="transmembrane region" description="Helical" evidence="7">
    <location>
        <begin position="182"/>
        <end position="200"/>
    </location>
</feature>
<dbReference type="STRING" id="1469948.GCA_000732725_03686"/>
<dbReference type="RefSeq" id="WP_031392305.1">
    <property type="nucleotide sequence ID" value="NZ_JPNB01000002.1"/>
</dbReference>
<evidence type="ECO:0000256" key="1">
    <source>
        <dbReference type="ARBA" id="ARBA00004651"/>
    </source>
</evidence>
<evidence type="ECO:0000256" key="7">
    <source>
        <dbReference type="SAM" id="Phobius"/>
    </source>
</evidence>
<evidence type="ECO:0000256" key="5">
    <source>
        <dbReference type="ARBA" id="ARBA00022989"/>
    </source>
</evidence>
<name>A0A4R1R290_9FIRM</name>
<feature type="domain" description="Acyltransferase 3" evidence="8">
    <location>
        <begin position="9"/>
        <end position="334"/>
    </location>
</feature>
<dbReference type="Pfam" id="PF01757">
    <property type="entry name" value="Acyl_transf_3"/>
    <property type="match status" value="1"/>
</dbReference>